<dbReference type="EMBL" id="SRMA01026181">
    <property type="protein sequence ID" value="TRY86797.1"/>
    <property type="molecule type" value="Genomic_DNA"/>
</dbReference>
<dbReference type="STRING" id="623744.A0A553QA78"/>
<dbReference type="SMART" id="SM00202">
    <property type="entry name" value="SR"/>
    <property type="match status" value="1"/>
</dbReference>
<comment type="caution">
    <text evidence="8">The sequence shown here is derived from an EMBL/GenBank/DDBJ whole genome shotgun (WGS) entry which is preliminary data.</text>
</comment>
<organism evidence="8 9">
    <name type="scientific">Danionella cerebrum</name>
    <dbReference type="NCBI Taxonomy" id="2873325"/>
    <lineage>
        <taxon>Eukaryota</taxon>
        <taxon>Metazoa</taxon>
        <taxon>Chordata</taxon>
        <taxon>Craniata</taxon>
        <taxon>Vertebrata</taxon>
        <taxon>Euteleostomi</taxon>
        <taxon>Actinopterygii</taxon>
        <taxon>Neopterygii</taxon>
        <taxon>Teleostei</taxon>
        <taxon>Ostariophysi</taxon>
        <taxon>Cypriniformes</taxon>
        <taxon>Danionidae</taxon>
        <taxon>Danioninae</taxon>
        <taxon>Danionella</taxon>
    </lineage>
</organism>
<evidence type="ECO:0000256" key="6">
    <source>
        <dbReference type="SAM" id="MobiDB-lite"/>
    </source>
</evidence>
<evidence type="ECO:0000256" key="2">
    <source>
        <dbReference type="ARBA" id="ARBA00022737"/>
    </source>
</evidence>
<sequence length="284" mass="31235">MVEISTLSLSDGCFGALRASLQNTTVYVFLDLLGDQEKNNLFLQTYCIVGDSNLYNCTMTAERDCTDVTRVTCEHWVVRLAEGHHRCAGRVELLDSGEWGTVCDDNFDLNAGNIVCGQLKCGNAVTLGPLWAGRGAIHISKMKCNGSESNLWQCAPRNNSDGYCGHKNDVWIVCSESIESRPTANTSELSSAQATGGCEMGHQTNLYQNNEQIGVFQLQYECLGQRLSSNNTMGMDPADEKPDSSFNSDNHPPNTDQRHTLHRKLLPGEMPSAHITLLLQILSK</sequence>
<dbReference type="FunFam" id="3.10.250.10:FF:000010">
    <property type="entry name" value="T-cell differentiation antigen CD6"/>
    <property type="match status" value="1"/>
</dbReference>
<comment type="caution">
    <text evidence="5">Lacks conserved residue(s) required for the propagation of feature annotation.</text>
</comment>
<dbReference type="AlphaFoldDB" id="A0A553QA78"/>
<dbReference type="SUPFAM" id="SSF56487">
    <property type="entry name" value="SRCR-like"/>
    <property type="match status" value="1"/>
</dbReference>
<dbReference type="PROSITE" id="PS50287">
    <property type="entry name" value="SRCR_2"/>
    <property type="match status" value="1"/>
</dbReference>
<evidence type="ECO:0000256" key="5">
    <source>
        <dbReference type="PROSITE-ProRule" id="PRU00196"/>
    </source>
</evidence>
<dbReference type="Pfam" id="PF00530">
    <property type="entry name" value="SRCR"/>
    <property type="match status" value="1"/>
</dbReference>
<feature type="domain" description="SRCR" evidence="7">
    <location>
        <begin position="78"/>
        <end position="175"/>
    </location>
</feature>
<keyword evidence="9" id="KW-1185">Reference proteome</keyword>
<evidence type="ECO:0000313" key="9">
    <source>
        <dbReference type="Proteomes" id="UP000316079"/>
    </source>
</evidence>
<evidence type="ECO:0000259" key="7">
    <source>
        <dbReference type="PROSITE" id="PS50287"/>
    </source>
</evidence>
<dbReference type="PANTHER" id="PTHR48071">
    <property type="entry name" value="SRCR DOMAIN-CONTAINING PROTEIN"/>
    <property type="match status" value="1"/>
</dbReference>
<dbReference type="OrthoDB" id="536948at2759"/>
<keyword evidence="2" id="KW-0677">Repeat</keyword>
<keyword evidence="3 5" id="KW-1015">Disulfide bond</keyword>
<dbReference type="Gene3D" id="3.10.250.10">
    <property type="entry name" value="SRCR-like domain"/>
    <property type="match status" value="1"/>
</dbReference>
<protein>
    <recommendedName>
        <fullName evidence="7">SRCR domain-containing protein</fullName>
    </recommendedName>
</protein>
<dbReference type="Proteomes" id="UP000316079">
    <property type="component" value="Unassembled WGS sequence"/>
</dbReference>
<feature type="compositionally biased region" description="Polar residues" evidence="6">
    <location>
        <begin position="244"/>
        <end position="255"/>
    </location>
</feature>
<dbReference type="GO" id="GO:0016020">
    <property type="term" value="C:membrane"/>
    <property type="evidence" value="ECO:0007669"/>
    <property type="project" value="InterPro"/>
</dbReference>
<dbReference type="PANTHER" id="PTHR48071:SF26">
    <property type="entry name" value="ANTIGEN WC1.1-LIKE"/>
    <property type="match status" value="1"/>
</dbReference>
<evidence type="ECO:0000256" key="1">
    <source>
        <dbReference type="ARBA" id="ARBA00022729"/>
    </source>
</evidence>
<feature type="disulfide bond" evidence="5">
    <location>
        <begin position="144"/>
        <end position="154"/>
    </location>
</feature>
<name>A0A553QA78_9TELE</name>
<dbReference type="InterPro" id="IPR001190">
    <property type="entry name" value="SRCR"/>
</dbReference>
<proteinExistence type="predicted"/>
<accession>A0A553QA78</accession>
<feature type="region of interest" description="Disordered" evidence="6">
    <location>
        <begin position="231"/>
        <end position="259"/>
    </location>
</feature>
<dbReference type="PRINTS" id="PR00258">
    <property type="entry name" value="SPERACTRCPTR"/>
</dbReference>
<keyword evidence="4" id="KW-0325">Glycoprotein</keyword>
<evidence type="ECO:0000313" key="8">
    <source>
        <dbReference type="EMBL" id="TRY86797.1"/>
    </source>
</evidence>
<keyword evidence="1" id="KW-0732">Signal</keyword>
<evidence type="ECO:0000256" key="3">
    <source>
        <dbReference type="ARBA" id="ARBA00023157"/>
    </source>
</evidence>
<dbReference type="InterPro" id="IPR036772">
    <property type="entry name" value="SRCR-like_dom_sf"/>
</dbReference>
<gene>
    <name evidence="8" type="ORF">DNTS_022603</name>
</gene>
<reference evidence="8 9" key="1">
    <citation type="journal article" date="2019" name="Sci. Data">
        <title>Hybrid genome assembly and annotation of Danionella translucida.</title>
        <authorList>
            <person name="Kadobianskyi M."/>
            <person name="Schulze L."/>
            <person name="Schuelke M."/>
            <person name="Judkewitz B."/>
        </authorList>
    </citation>
    <scope>NUCLEOTIDE SEQUENCE [LARGE SCALE GENOMIC DNA]</scope>
    <source>
        <strain evidence="8 9">Bolton</strain>
    </source>
</reference>
<evidence type="ECO:0000256" key="4">
    <source>
        <dbReference type="ARBA" id="ARBA00023180"/>
    </source>
</evidence>